<proteinExistence type="predicted"/>
<dbReference type="InterPro" id="IPR009660">
    <property type="entry name" value="Phage_A500_Gp15"/>
</dbReference>
<dbReference type="Pfam" id="PF06854">
    <property type="entry name" value="Phage_Gp15"/>
    <property type="match status" value="1"/>
</dbReference>
<sequence length="205" mass="23967">MNFSLTERLEDKVVIEGEKYPLDLSFDNVLRVLELFSDEDFTVIERLDIAFSMLVEDGPDLSINDKDHLLSFIFKEYVGIDFSDRTPSTKKKTYDLYEDAEFIYASFLQDYNIDLINEHGKLHWKKFNALIFGLGEKTKLKEVIRIRTMEVPKPNKYNAKHRKEIIDLKRQYRLKLPGNAEHTLHAFNQAMADLFKATKPLKEGG</sequence>
<gene>
    <name evidence="1" type="ORF">KS419_04825</name>
</gene>
<name>A0ABS6JCA8_9BACI</name>
<evidence type="ECO:0000313" key="1">
    <source>
        <dbReference type="EMBL" id="MBU9711060.1"/>
    </source>
</evidence>
<dbReference type="RefSeq" id="WP_217064951.1">
    <property type="nucleotide sequence ID" value="NZ_JAHQCS010000057.1"/>
</dbReference>
<evidence type="ECO:0000313" key="2">
    <source>
        <dbReference type="Proteomes" id="UP000784880"/>
    </source>
</evidence>
<organism evidence="1 2">
    <name type="scientific">Evansella tamaricis</name>
    <dbReference type="NCBI Taxonomy" id="2069301"/>
    <lineage>
        <taxon>Bacteria</taxon>
        <taxon>Bacillati</taxon>
        <taxon>Bacillota</taxon>
        <taxon>Bacilli</taxon>
        <taxon>Bacillales</taxon>
        <taxon>Bacillaceae</taxon>
        <taxon>Evansella</taxon>
    </lineage>
</organism>
<dbReference type="EMBL" id="JAHQCS010000057">
    <property type="protein sequence ID" value="MBU9711060.1"/>
    <property type="molecule type" value="Genomic_DNA"/>
</dbReference>
<keyword evidence="2" id="KW-1185">Reference proteome</keyword>
<reference evidence="1 2" key="1">
    <citation type="submission" date="2021-06" db="EMBL/GenBank/DDBJ databases">
        <title>Bacillus sp. RD4P76, an endophyte from a halophyte.</title>
        <authorList>
            <person name="Sun J.-Q."/>
        </authorList>
    </citation>
    <scope>NUCLEOTIDE SEQUENCE [LARGE SCALE GENOMIC DNA]</scope>
    <source>
        <strain evidence="1 2">CGMCC 1.15917</strain>
    </source>
</reference>
<comment type="caution">
    <text evidence="1">The sequence shown here is derived from an EMBL/GenBank/DDBJ whole genome shotgun (WGS) entry which is preliminary data.</text>
</comment>
<accession>A0ABS6JCA8</accession>
<dbReference type="Proteomes" id="UP000784880">
    <property type="component" value="Unassembled WGS sequence"/>
</dbReference>
<protein>
    <submittedName>
        <fullName evidence="1">Bacteriophage Gp15 family protein</fullName>
    </submittedName>
</protein>